<dbReference type="Gene3D" id="2.60.260.20">
    <property type="entry name" value="Urease metallochaperone UreE, N-terminal domain"/>
    <property type="match status" value="2"/>
</dbReference>
<accession>T1L1W0</accession>
<dbReference type="InterPro" id="IPR018253">
    <property type="entry name" value="DnaJ_domain_CS"/>
</dbReference>
<dbReference type="FunFam" id="2.60.260.20:FF:000002">
    <property type="entry name" value="Dnaj homolog subfamily b member"/>
    <property type="match status" value="1"/>
</dbReference>
<dbReference type="GO" id="GO:0051087">
    <property type="term" value="F:protein-folding chaperone binding"/>
    <property type="evidence" value="ECO:0007669"/>
    <property type="project" value="TreeGrafter"/>
</dbReference>
<dbReference type="OrthoDB" id="550424at2759"/>
<sequence length="352" mass="39030">MGKDYYKILGISKDANDDDIKKAYKKMALKYHPDKNKAAGAEEKFKEIAEAYDVLSDKEKRKLYDMVGEEGLKNGAGTPGGPDGMPNGSGFSYVYTGDPRATFEQFFGASNPFEVLFGMGGLGGHDDMMDIDGSNGFPGGMFRQTQCGGNGFRTQSFTNGGTSGVNRRRPPEQDPPVEHDLYVTLEELLKGTTKRMKITRKVISPDGKSYRQEDKILSVNIKPGWKAGTKITFQREGDQKMNSIPADIVFIIRDKPHPLFKREGADIKYTAKISLREALCGTSIKVPTLLGTKVDLKLTDIVNPKTTRRLSGQGLPYPKEPNRRGDLIIGFDIKFPENLSESTKQLLWSNLL</sequence>
<keyword evidence="1" id="KW-0143">Chaperone</keyword>
<name>T1L1W0_TETUR</name>
<dbReference type="KEGG" id="tut:107369514"/>
<dbReference type="GO" id="GO:0006457">
    <property type="term" value="P:protein folding"/>
    <property type="evidence" value="ECO:0007669"/>
    <property type="project" value="InterPro"/>
</dbReference>
<reference evidence="4" key="2">
    <citation type="submission" date="2015-06" db="UniProtKB">
        <authorList>
            <consortium name="EnsemblMetazoa"/>
        </authorList>
    </citation>
    <scope>IDENTIFICATION</scope>
</reference>
<dbReference type="EnsemblMetazoa" id="tetur32g01030.1">
    <property type="protein sequence ID" value="tetur32g01030.1"/>
    <property type="gene ID" value="tetur32g01030"/>
</dbReference>
<feature type="domain" description="J" evidence="3">
    <location>
        <begin position="4"/>
        <end position="68"/>
    </location>
</feature>
<dbReference type="eggNOG" id="KOG0714">
    <property type="taxonomic scope" value="Eukaryota"/>
</dbReference>
<dbReference type="SMART" id="SM00271">
    <property type="entry name" value="DnaJ"/>
    <property type="match status" value="1"/>
</dbReference>
<dbReference type="STRING" id="32264.T1L1W0"/>
<dbReference type="GO" id="GO:0005829">
    <property type="term" value="C:cytosol"/>
    <property type="evidence" value="ECO:0007669"/>
    <property type="project" value="TreeGrafter"/>
</dbReference>
<dbReference type="InterPro" id="IPR051339">
    <property type="entry name" value="DnaJ_subfamily_B"/>
</dbReference>
<reference evidence="5" key="1">
    <citation type="submission" date="2011-08" db="EMBL/GenBank/DDBJ databases">
        <authorList>
            <person name="Rombauts S."/>
        </authorList>
    </citation>
    <scope>NUCLEOTIDE SEQUENCE</scope>
    <source>
        <strain evidence="5">London</strain>
    </source>
</reference>
<dbReference type="CDD" id="cd10747">
    <property type="entry name" value="DnaJ_C"/>
    <property type="match status" value="1"/>
</dbReference>
<dbReference type="SUPFAM" id="SSF46565">
    <property type="entry name" value="Chaperone J-domain"/>
    <property type="match status" value="1"/>
</dbReference>
<dbReference type="PROSITE" id="PS50076">
    <property type="entry name" value="DNAJ_2"/>
    <property type="match status" value="1"/>
</dbReference>
<dbReference type="Gene3D" id="1.10.287.110">
    <property type="entry name" value="DnaJ domain"/>
    <property type="match status" value="1"/>
</dbReference>
<evidence type="ECO:0000313" key="4">
    <source>
        <dbReference type="EnsemblMetazoa" id="tetur32g01030.1"/>
    </source>
</evidence>
<dbReference type="PANTHER" id="PTHR24078">
    <property type="entry name" value="DNAJ HOMOLOG SUBFAMILY C MEMBER"/>
    <property type="match status" value="1"/>
</dbReference>
<evidence type="ECO:0000259" key="3">
    <source>
        <dbReference type="PROSITE" id="PS50076"/>
    </source>
</evidence>
<dbReference type="HOGENOM" id="CLU_017633_0_0_1"/>
<dbReference type="PRINTS" id="PR00625">
    <property type="entry name" value="JDOMAIN"/>
</dbReference>
<dbReference type="SUPFAM" id="SSF49493">
    <property type="entry name" value="HSP40/DnaJ peptide-binding domain"/>
    <property type="match status" value="2"/>
</dbReference>
<dbReference type="AlphaFoldDB" id="T1L1W0"/>
<evidence type="ECO:0000313" key="5">
    <source>
        <dbReference type="Proteomes" id="UP000015104"/>
    </source>
</evidence>
<dbReference type="EMBL" id="CAEY01000921">
    <property type="status" value="NOT_ANNOTATED_CDS"/>
    <property type="molecule type" value="Genomic_DNA"/>
</dbReference>
<dbReference type="GO" id="GO:0051082">
    <property type="term" value="F:unfolded protein binding"/>
    <property type="evidence" value="ECO:0007669"/>
    <property type="project" value="InterPro"/>
</dbReference>
<dbReference type="InterPro" id="IPR002939">
    <property type="entry name" value="DnaJ_C"/>
</dbReference>
<protein>
    <recommendedName>
        <fullName evidence="3">J domain-containing protein</fullName>
    </recommendedName>
</protein>
<dbReference type="InterPro" id="IPR001623">
    <property type="entry name" value="DnaJ_domain"/>
</dbReference>
<dbReference type="PROSITE" id="PS00636">
    <property type="entry name" value="DNAJ_1"/>
    <property type="match status" value="1"/>
</dbReference>
<dbReference type="Pfam" id="PF01556">
    <property type="entry name" value="DnaJ_C"/>
    <property type="match status" value="1"/>
</dbReference>
<gene>
    <name evidence="4" type="primary">107369514</name>
</gene>
<dbReference type="FunFam" id="1.10.287.110:FF:000033">
    <property type="entry name" value="dnaJ homolog subfamily B member 13"/>
    <property type="match status" value="1"/>
</dbReference>
<feature type="region of interest" description="Disordered" evidence="2">
    <location>
        <begin position="157"/>
        <end position="177"/>
    </location>
</feature>
<keyword evidence="5" id="KW-1185">Reference proteome</keyword>
<dbReference type="FunFam" id="2.60.260.20:FF:000026">
    <property type="entry name" value="Uncharacterized protein, isoform B"/>
    <property type="match status" value="1"/>
</dbReference>
<dbReference type="InterPro" id="IPR008971">
    <property type="entry name" value="HSP40/DnaJ_pept-bd"/>
</dbReference>
<evidence type="ECO:0000256" key="1">
    <source>
        <dbReference type="ARBA" id="ARBA00023186"/>
    </source>
</evidence>
<evidence type="ECO:0000256" key="2">
    <source>
        <dbReference type="SAM" id="MobiDB-lite"/>
    </source>
</evidence>
<dbReference type="InterPro" id="IPR036869">
    <property type="entry name" value="J_dom_sf"/>
</dbReference>
<dbReference type="Pfam" id="PF00226">
    <property type="entry name" value="DnaJ"/>
    <property type="match status" value="1"/>
</dbReference>
<organism evidence="4 5">
    <name type="scientific">Tetranychus urticae</name>
    <name type="common">Two-spotted spider mite</name>
    <dbReference type="NCBI Taxonomy" id="32264"/>
    <lineage>
        <taxon>Eukaryota</taxon>
        <taxon>Metazoa</taxon>
        <taxon>Ecdysozoa</taxon>
        <taxon>Arthropoda</taxon>
        <taxon>Chelicerata</taxon>
        <taxon>Arachnida</taxon>
        <taxon>Acari</taxon>
        <taxon>Acariformes</taxon>
        <taxon>Trombidiformes</taxon>
        <taxon>Prostigmata</taxon>
        <taxon>Eleutherengona</taxon>
        <taxon>Raphignathae</taxon>
        <taxon>Tetranychoidea</taxon>
        <taxon>Tetranychidae</taxon>
        <taxon>Tetranychus</taxon>
    </lineage>
</organism>
<dbReference type="OMA" id="FFFQDGE"/>
<dbReference type="PANTHER" id="PTHR24078:SF553">
    <property type="entry name" value="DNAJ HOMOLOG SUBFAMILY B MEMBER 5"/>
    <property type="match status" value="1"/>
</dbReference>
<proteinExistence type="predicted"/>
<dbReference type="Proteomes" id="UP000015104">
    <property type="component" value="Unassembled WGS sequence"/>
</dbReference>
<dbReference type="CDD" id="cd06257">
    <property type="entry name" value="DnaJ"/>
    <property type="match status" value="1"/>
</dbReference>